<sequence>MSVLENPKTDNHILGKSIRLELLIQKKCSWQHASKALTVDDNEDYKVLLKKHNPIKNEFERRMTQTCKRFQEIEEVHLPTSATRLNQPNTASISSATNSNTATSIHRVGAISMEGLLNELNQSACSDLLYTKNQIIFKRNNILPQKKIIKISLKHGKGINTESDESDRKKGNDFANIELGEWLSKPR</sequence>
<dbReference type="InterPro" id="IPR027267">
    <property type="entry name" value="AH/BAR_dom_sf"/>
</dbReference>
<name>A0A1A9WW84_9MUSC</name>
<dbReference type="VEuPathDB" id="VectorBase:GBRI034745"/>
<reference evidence="2" key="1">
    <citation type="submission" date="2014-03" db="EMBL/GenBank/DDBJ databases">
        <authorList>
            <person name="Aksoy S."/>
            <person name="Warren W."/>
            <person name="Wilson R.K."/>
        </authorList>
    </citation>
    <scope>NUCLEOTIDE SEQUENCE [LARGE SCALE GENOMIC DNA]</scope>
    <source>
        <strain evidence="2">IAEA</strain>
    </source>
</reference>
<dbReference type="AlphaFoldDB" id="A0A1A9WW84"/>
<reference evidence="1" key="2">
    <citation type="submission" date="2020-05" db="UniProtKB">
        <authorList>
            <consortium name="EnsemblMetazoa"/>
        </authorList>
    </citation>
    <scope>IDENTIFICATION</scope>
    <source>
        <strain evidence="1">IAEA</strain>
    </source>
</reference>
<protein>
    <submittedName>
        <fullName evidence="1">Uncharacterized protein</fullName>
    </submittedName>
</protein>
<evidence type="ECO:0000313" key="2">
    <source>
        <dbReference type="Proteomes" id="UP000091820"/>
    </source>
</evidence>
<dbReference type="STRING" id="37001.A0A1A9WW84"/>
<keyword evidence="2" id="KW-1185">Reference proteome</keyword>
<dbReference type="Gene3D" id="1.20.1270.60">
    <property type="entry name" value="Arfaptin homology (AH) domain/BAR domain"/>
    <property type="match status" value="1"/>
</dbReference>
<dbReference type="EnsemblMetazoa" id="GBRI034745-RA">
    <property type="protein sequence ID" value="GBRI034745-PA"/>
    <property type="gene ID" value="GBRI034745"/>
</dbReference>
<proteinExistence type="predicted"/>
<evidence type="ECO:0000313" key="1">
    <source>
        <dbReference type="EnsemblMetazoa" id="GBRI034745-PA"/>
    </source>
</evidence>
<accession>A0A1A9WW84</accession>
<dbReference type="Proteomes" id="UP000091820">
    <property type="component" value="Unassembled WGS sequence"/>
</dbReference>
<organism evidence="1 2">
    <name type="scientific">Glossina brevipalpis</name>
    <dbReference type="NCBI Taxonomy" id="37001"/>
    <lineage>
        <taxon>Eukaryota</taxon>
        <taxon>Metazoa</taxon>
        <taxon>Ecdysozoa</taxon>
        <taxon>Arthropoda</taxon>
        <taxon>Hexapoda</taxon>
        <taxon>Insecta</taxon>
        <taxon>Pterygota</taxon>
        <taxon>Neoptera</taxon>
        <taxon>Endopterygota</taxon>
        <taxon>Diptera</taxon>
        <taxon>Brachycera</taxon>
        <taxon>Muscomorpha</taxon>
        <taxon>Hippoboscoidea</taxon>
        <taxon>Glossinidae</taxon>
        <taxon>Glossina</taxon>
    </lineage>
</organism>